<organism evidence="6 7">
    <name type="scientific">Candidatus Spyradenecus faecavium</name>
    <dbReference type="NCBI Taxonomy" id="2840947"/>
    <lineage>
        <taxon>Bacteria</taxon>
        <taxon>Pseudomonadati</taxon>
        <taxon>Lentisphaerota</taxon>
        <taxon>Lentisphaeria</taxon>
        <taxon>Lentisphaerales</taxon>
        <taxon>Lentisphaeraceae</taxon>
        <taxon>Lentisphaeraceae incertae sedis</taxon>
        <taxon>Candidatus Spyradenecus</taxon>
    </lineage>
</organism>
<dbReference type="GO" id="GO:0005524">
    <property type="term" value="F:ATP binding"/>
    <property type="evidence" value="ECO:0007669"/>
    <property type="project" value="UniProtKB-KW"/>
</dbReference>
<sequence>MEAGLESLPTWALDTMSACLRDAGGDFAAAVDAVRKERLFEEAEAWYARFPEWQRVKYRELTPPDSWTPVRQEDVDAIFGEGGELAKVFDRYEPRAGQTAMAHAVADALNGQRFLLAEAGTGVGKSLAYLVPCALWACANNLPIVVSTNTRNLQTQLLSKDLPLVRRIVAPFLPPGTALDATVLKGRNNYLCLKRLGFYVEGGYGALREGEAPLFADLVAWASTTRDGDLDAFRPTHAKGDLAFVRHFGCRGDECTGKSCRFYKRCFLQAARQAALRAHLIIANHALVFAELENPGTLLPPHAQVVFDEAHNIEAAATDFLSGELSPITLYDLCQKLAPGRGREAGSLFHQARVDFVDKAKLTAERRADLIDLLADLRLCGADLAKAGTALFETLHGFLARTTETTVRYRAVPDAAKPDLPNGQPRLRREACLRGNVFVPAEDVVPEADIQARRDAVADKLAHAHRLLDKLLAAVAEASPPGGQENPYEDLIGLLKATAEGLSCFGSEMDGILAGDDPNRVYWLARTGADARTCALTAAPLDIARQLQALLYKTKSTLVLSSATLRIHGSFGYIRARLGLSFPEVAGRVDEFVAESPFDYPRQCCVTVPNFLPEVTTGDAYILELSRLMYSLFTTAKGRSLALFTSHEMLRACAELLAPHLAAKGIDLLAQSPSMGRDAMTEAFRAQSRPTVLFGAQSFWEGVDVVGDALSCVVIARLPFGTFGDPLQKARCEKIEREGRSSFAELSLPQAVIRFRQGFGRLIRSRGDRGIVVVADTRVVAKSYGTVFANSLPVKIEVADSRPALVNRLRRLLQS</sequence>
<dbReference type="Proteomes" id="UP000886845">
    <property type="component" value="Unassembled WGS sequence"/>
</dbReference>
<dbReference type="SUPFAM" id="SSF52540">
    <property type="entry name" value="P-loop containing nucleoside triphosphate hydrolases"/>
    <property type="match status" value="1"/>
</dbReference>
<evidence type="ECO:0000256" key="3">
    <source>
        <dbReference type="ARBA" id="ARBA00022840"/>
    </source>
</evidence>
<name>A0A9D1NLA7_9BACT</name>
<dbReference type="Gene3D" id="3.40.50.300">
    <property type="entry name" value="P-loop containing nucleotide triphosphate hydrolases"/>
    <property type="match status" value="2"/>
</dbReference>
<dbReference type="PROSITE" id="PS51193">
    <property type="entry name" value="HELICASE_ATP_BIND_2"/>
    <property type="match status" value="1"/>
</dbReference>
<dbReference type="SMART" id="SM00491">
    <property type="entry name" value="HELICc2"/>
    <property type="match status" value="1"/>
</dbReference>
<comment type="similarity">
    <text evidence="4">Belongs to the helicase family. DinG subfamily.</text>
</comment>
<accession>A0A9D1NLA7</accession>
<dbReference type="GO" id="GO:0003676">
    <property type="term" value="F:nucleic acid binding"/>
    <property type="evidence" value="ECO:0007669"/>
    <property type="project" value="InterPro"/>
</dbReference>
<dbReference type="GO" id="GO:0006281">
    <property type="term" value="P:DNA repair"/>
    <property type="evidence" value="ECO:0007669"/>
    <property type="project" value="TreeGrafter"/>
</dbReference>
<keyword evidence="3" id="KW-0067">ATP-binding</keyword>
<dbReference type="Pfam" id="PF13307">
    <property type="entry name" value="Helicase_C_2"/>
    <property type="match status" value="1"/>
</dbReference>
<dbReference type="EMBL" id="DVOR01000037">
    <property type="protein sequence ID" value="HIV08702.1"/>
    <property type="molecule type" value="Genomic_DNA"/>
</dbReference>
<dbReference type="InterPro" id="IPR045028">
    <property type="entry name" value="DinG/Rad3-like"/>
</dbReference>
<dbReference type="AlphaFoldDB" id="A0A9D1NLA7"/>
<reference evidence="6" key="2">
    <citation type="journal article" date="2021" name="PeerJ">
        <title>Extensive microbial diversity within the chicken gut microbiome revealed by metagenomics and culture.</title>
        <authorList>
            <person name="Gilroy R."/>
            <person name="Ravi A."/>
            <person name="Getino M."/>
            <person name="Pursley I."/>
            <person name="Horton D.L."/>
            <person name="Alikhan N.F."/>
            <person name="Baker D."/>
            <person name="Gharbi K."/>
            <person name="Hall N."/>
            <person name="Watson M."/>
            <person name="Adriaenssens E.M."/>
            <person name="Foster-Nyarko E."/>
            <person name="Jarju S."/>
            <person name="Secka A."/>
            <person name="Antonio M."/>
            <person name="Oren A."/>
            <person name="Chaudhuri R.R."/>
            <person name="La Ragione R."/>
            <person name="Hildebrand F."/>
            <person name="Pallen M.J."/>
        </authorList>
    </citation>
    <scope>NUCLEOTIDE SEQUENCE</scope>
    <source>
        <strain evidence="6">35461</strain>
    </source>
</reference>
<keyword evidence="1" id="KW-0547">Nucleotide-binding</keyword>
<dbReference type="InterPro" id="IPR014013">
    <property type="entry name" value="Helic_SF1/SF2_ATP-bd_DinG/Rad3"/>
</dbReference>
<dbReference type="PANTHER" id="PTHR11472:SF34">
    <property type="entry name" value="REGULATOR OF TELOMERE ELONGATION HELICASE 1"/>
    <property type="match status" value="1"/>
</dbReference>
<dbReference type="InterPro" id="IPR027417">
    <property type="entry name" value="P-loop_NTPase"/>
</dbReference>
<evidence type="ECO:0000313" key="7">
    <source>
        <dbReference type="Proteomes" id="UP000886845"/>
    </source>
</evidence>
<evidence type="ECO:0000256" key="4">
    <source>
        <dbReference type="ARBA" id="ARBA00038058"/>
    </source>
</evidence>
<evidence type="ECO:0000256" key="2">
    <source>
        <dbReference type="ARBA" id="ARBA00022801"/>
    </source>
</evidence>
<reference evidence="6" key="1">
    <citation type="submission" date="2020-10" db="EMBL/GenBank/DDBJ databases">
        <authorList>
            <person name="Gilroy R."/>
        </authorList>
    </citation>
    <scope>NUCLEOTIDE SEQUENCE</scope>
    <source>
        <strain evidence="6">35461</strain>
    </source>
</reference>
<dbReference type="GO" id="GO:0016818">
    <property type="term" value="F:hydrolase activity, acting on acid anhydrides, in phosphorus-containing anhydrides"/>
    <property type="evidence" value="ECO:0007669"/>
    <property type="project" value="InterPro"/>
</dbReference>
<dbReference type="PANTHER" id="PTHR11472">
    <property type="entry name" value="DNA REPAIR DEAD HELICASE RAD3/XP-D SUBFAMILY MEMBER"/>
    <property type="match status" value="1"/>
</dbReference>
<evidence type="ECO:0000256" key="1">
    <source>
        <dbReference type="ARBA" id="ARBA00022741"/>
    </source>
</evidence>
<dbReference type="InterPro" id="IPR006555">
    <property type="entry name" value="ATP-dep_Helicase_C"/>
</dbReference>
<feature type="domain" description="Helicase ATP-binding" evidence="5">
    <location>
        <begin position="84"/>
        <end position="370"/>
    </location>
</feature>
<evidence type="ECO:0000259" key="5">
    <source>
        <dbReference type="PROSITE" id="PS51193"/>
    </source>
</evidence>
<protein>
    <recommendedName>
        <fullName evidence="5">Helicase ATP-binding domain-containing protein</fullName>
    </recommendedName>
</protein>
<dbReference type="GO" id="GO:0003678">
    <property type="term" value="F:DNA helicase activity"/>
    <property type="evidence" value="ECO:0007669"/>
    <property type="project" value="TreeGrafter"/>
</dbReference>
<evidence type="ECO:0000313" key="6">
    <source>
        <dbReference type="EMBL" id="HIV08702.1"/>
    </source>
</evidence>
<proteinExistence type="inferred from homology"/>
<keyword evidence="2" id="KW-0378">Hydrolase</keyword>
<gene>
    <name evidence="6" type="ORF">IAC79_01125</name>
</gene>
<comment type="caution">
    <text evidence="6">The sequence shown here is derived from an EMBL/GenBank/DDBJ whole genome shotgun (WGS) entry which is preliminary data.</text>
</comment>